<proteinExistence type="inferred from homology"/>
<evidence type="ECO:0000256" key="4">
    <source>
        <dbReference type="ARBA" id="ARBA00066641"/>
    </source>
</evidence>
<dbReference type="EC" id="1.1.1.175" evidence="4"/>
<dbReference type="GO" id="GO:0047838">
    <property type="term" value="F:D-xylose 1-dehydrogenase (NAD+) activity"/>
    <property type="evidence" value="ECO:0007669"/>
    <property type="project" value="UniProtKB-EC"/>
</dbReference>
<dbReference type="Proteomes" id="UP000216147">
    <property type="component" value="Unassembled WGS sequence"/>
</dbReference>
<dbReference type="InterPro" id="IPR002347">
    <property type="entry name" value="SDR_fam"/>
</dbReference>
<accession>A0A258HLI5</accession>
<dbReference type="InterPro" id="IPR057326">
    <property type="entry name" value="KR_dom"/>
</dbReference>
<comment type="similarity">
    <text evidence="1">Belongs to the short-chain dehydrogenases/reductases (SDR) family.</text>
</comment>
<dbReference type="AlphaFoldDB" id="A0A258HLI5"/>
<dbReference type="PRINTS" id="PR00081">
    <property type="entry name" value="GDHRDH"/>
</dbReference>
<dbReference type="EMBL" id="NCEQ01000005">
    <property type="protein sequence ID" value="OYX57649.1"/>
    <property type="molecule type" value="Genomic_DNA"/>
</dbReference>
<dbReference type="SUPFAM" id="SSF51735">
    <property type="entry name" value="NAD(P)-binding Rossmann-fold domains"/>
    <property type="match status" value="1"/>
</dbReference>
<evidence type="ECO:0000313" key="7">
    <source>
        <dbReference type="EMBL" id="OYX57649.1"/>
    </source>
</evidence>
<dbReference type="Pfam" id="PF13561">
    <property type="entry name" value="adh_short_C2"/>
    <property type="match status" value="1"/>
</dbReference>
<sequence length="255" mass="26014">MSIVSLAGRRIIVTGGASGMGQALVRAFPGLGAAVVSIDLSAEAGDAIARDAGAVGFEAADVADEVSIQGAVDRAADRLGGLDVLIHAAGVATGGAAATTTLDVWNRVMAVNATGTFLVNRAAFPHLKNHGGAILNFASAAGVRGHPTKAAYAAAKGAVVAWTRTIAAEWGRYGISANAIAPAIWTPMYDRTRADMTAVELADHDTTKARTIPLGGRLGDVERDFVPAMAFLASHGARFISGQVIPIDGGMLMVR</sequence>
<dbReference type="PANTHER" id="PTHR24321:SF8">
    <property type="entry name" value="ESTRADIOL 17-BETA-DEHYDROGENASE 8-RELATED"/>
    <property type="match status" value="1"/>
</dbReference>
<evidence type="ECO:0000259" key="6">
    <source>
        <dbReference type="SMART" id="SM00822"/>
    </source>
</evidence>
<evidence type="ECO:0000313" key="8">
    <source>
        <dbReference type="Proteomes" id="UP000216147"/>
    </source>
</evidence>
<comment type="caution">
    <text evidence="7">The sequence shown here is derived from an EMBL/GenBank/DDBJ whole genome shotgun (WGS) entry which is preliminary data.</text>
</comment>
<protein>
    <recommendedName>
        <fullName evidence="5">D-xylose 1-dehydrogenase</fullName>
        <ecNumber evidence="4">1.1.1.175</ecNumber>
    </recommendedName>
</protein>
<dbReference type="InterPro" id="IPR020904">
    <property type="entry name" value="Sc_DH/Rdtase_CS"/>
</dbReference>
<organism evidence="7 8">
    <name type="scientific">Brevundimonas subvibrioides</name>
    <dbReference type="NCBI Taxonomy" id="74313"/>
    <lineage>
        <taxon>Bacteria</taxon>
        <taxon>Pseudomonadati</taxon>
        <taxon>Pseudomonadota</taxon>
        <taxon>Alphaproteobacteria</taxon>
        <taxon>Caulobacterales</taxon>
        <taxon>Caulobacteraceae</taxon>
        <taxon>Brevundimonas</taxon>
    </lineage>
</organism>
<keyword evidence="2" id="KW-0560">Oxidoreductase</keyword>
<dbReference type="PANTHER" id="PTHR24321">
    <property type="entry name" value="DEHYDROGENASES, SHORT CHAIN"/>
    <property type="match status" value="1"/>
</dbReference>
<dbReference type="SMART" id="SM00822">
    <property type="entry name" value="PKS_KR"/>
    <property type="match status" value="1"/>
</dbReference>
<evidence type="ECO:0000256" key="2">
    <source>
        <dbReference type="ARBA" id="ARBA00023002"/>
    </source>
</evidence>
<reference evidence="7 8" key="1">
    <citation type="submission" date="2017-03" db="EMBL/GenBank/DDBJ databases">
        <title>Lifting the veil on microbial sulfur biogeochemistry in mining wastewaters.</title>
        <authorList>
            <person name="Kantor R.S."/>
            <person name="Colenbrander Nelson T."/>
            <person name="Marshall S."/>
            <person name="Bennett D."/>
            <person name="Apte S."/>
            <person name="Camacho D."/>
            <person name="Thomas B.C."/>
            <person name="Warren L.A."/>
            <person name="Banfield J.F."/>
        </authorList>
    </citation>
    <scope>NUCLEOTIDE SEQUENCE [LARGE SCALE GENOMIC DNA]</scope>
    <source>
        <strain evidence="7">32-68-21</strain>
    </source>
</reference>
<feature type="domain" description="Ketoreductase" evidence="6">
    <location>
        <begin position="9"/>
        <end position="183"/>
    </location>
</feature>
<dbReference type="PROSITE" id="PS00061">
    <property type="entry name" value="ADH_SHORT"/>
    <property type="match status" value="1"/>
</dbReference>
<dbReference type="FunFam" id="3.40.50.720:FF:000084">
    <property type="entry name" value="Short-chain dehydrogenase reductase"/>
    <property type="match status" value="1"/>
</dbReference>
<evidence type="ECO:0000256" key="5">
    <source>
        <dbReference type="ARBA" id="ARBA00069939"/>
    </source>
</evidence>
<name>A0A258HLI5_9CAUL</name>
<evidence type="ECO:0000256" key="1">
    <source>
        <dbReference type="ARBA" id="ARBA00006484"/>
    </source>
</evidence>
<gene>
    <name evidence="7" type="ORF">B7Y86_05815</name>
</gene>
<dbReference type="CDD" id="cd05233">
    <property type="entry name" value="SDR_c"/>
    <property type="match status" value="1"/>
</dbReference>
<keyword evidence="3" id="KW-0520">NAD</keyword>
<evidence type="ECO:0000256" key="3">
    <source>
        <dbReference type="ARBA" id="ARBA00023027"/>
    </source>
</evidence>
<dbReference type="InterPro" id="IPR036291">
    <property type="entry name" value="NAD(P)-bd_dom_sf"/>
</dbReference>
<dbReference type="Gene3D" id="3.40.50.720">
    <property type="entry name" value="NAD(P)-binding Rossmann-like Domain"/>
    <property type="match status" value="1"/>
</dbReference>
<dbReference type="PRINTS" id="PR00080">
    <property type="entry name" value="SDRFAMILY"/>
</dbReference>